<dbReference type="Gene3D" id="3.40.50.2300">
    <property type="match status" value="1"/>
</dbReference>
<dbReference type="RefSeq" id="WP_089806500.1">
    <property type="nucleotide sequence ID" value="NZ_FOYT01000001.1"/>
</dbReference>
<proteinExistence type="predicted"/>
<evidence type="ECO:0000256" key="1">
    <source>
        <dbReference type="ARBA" id="ARBA00022553"/>
    </source>
</evidence>
<dbReference type="InterPro" id="IPR050595">
    <property type="entry name" value="Bact_response_regulator"/>
</dbReference>
<evidence type="ECO:0000256" key="2">
    <source>
        <dbReference type="PROSITE-ProRule" id="PRU00169"/>
    </source>
</evidence>
<feature type="domain" description="Response regulatory" evidence="3">
    <location>
        <begin position="14"/>
        <end position="126"/>
    </location>
</feature>
<accession>A0A1I6GWN3</accession>
<name>A0A1I6GWN3_9EURY</name>
<dbReference type="Pfam" id="PF00072">
    <property type="entry name" value="Response_reg"/>
    <property type="match status" value="1"/>
</dbReference>
<protein>
    <submittedName>
        <fullName evidence="4">Response regulator receiver domain-containing protein</fullName>
    </submittedName>
</protein>
<dbReference type="PROSITE" id="PS50110">
    <property type="entry name" value="RESPONSE_REGULATORY"/>
    <property type="match status" value="1"/>
</dbReference>
<keyword evidence="1 2" id="KW-0597">Phosphoprotein</keyword>
<evidence type="ECO:0000313" key="4">
    <source>
        <dbReference type="EMBL" id="SFR46664.1"/>
    </source>
</evidence>
<keyword evidence="5" id="KW-1185">Reference proteome</keyword>
<dbReference type="STRING" id="553469.SAMN04487947_1762"/>
<dbReference type="EMBL" id="FOYT01000001">
    <property type="protein sequence ID" value="SFR46664.1"/>
    <property type="molecule type" value="Genomic_DNA"/>
</dbReference>
<dbReference type="SUPFAM" id="SSF52172">
    <property type="entry name" value="CheY-like"/>
    <property type="match status" value="1"/>
</dbReference>
<sequence>MTLTSADVPTKRPTVLVADDEAALTDSMAVWLSDDYRVRTAYDGHEAVSAFGPSVDVVLLDRRMPGLSGERVLERLREAEANAQVALLTATSVEEFGPEVSELGFDAHLTKPISRDELLDAVSDLASASEPPQH</sequence>
<gene>
    <name evidence="4" type="ORF">SAMN04487947_1762</name>
</gene>
<dbReference type="InterPro" id="IPR001789">
    <property type="entry name" value="Sig_transdc_resp-reg_receiver"/>
</dbReference>
<evidence type="ECO:0000313" key="5">
    <source>
        <dbReference type="Proteomes" id="UP000198531"/>
    </source>
</evidence>
<dbReference type="GO" id="GO:0000160">
    <property type="term" value="P:phosphorelay signal transduction system"/>
    <property type="evidence" value="ECO:0007669"/>
    <property type="project" value="InterPro"/>
</dbReference>
<dbReference type="AlphaFoldDB" id="A0A1I6GWN3"/>
<dbReference type="Proteomes" id="UP000198531">
    <property type="component" value="Unassembled WGS sequence"/>
</dbReference>
<dbReference type="SMART" id="SM00448">
    <property type="entry name" value="REC"/>
    <property type="match status" value="1"/>
</dbReference>
<evidence type="ECO:0000259" key="3">
    <source>
        <dbReference type="PROSITE" id="PS50110"/>
    </source>
</evidence>
<dbReference type="InterPro" id="IPR011006">
    <property type="entry name" value="CheY-like_superfamily"/>
</dbReference>
<reference evidence="5" key="1">
    <citation type="submission" date="2016-10" db="EMBL/GenBank/DDBJ databases">
        <authorList>
            <person name="Varghese N."/>
            <person name="Submissions S."/>
        </authorList>
    </citation>
    <scope>NUCLEOTIDE SEQUENCE [LARGE SCALE GENOMIC DNA]</scope>
    <source>
        <strain evidence="5">CGMCC 1.7736</strain>
    </source>
</reference>
<feature type="modified residue" description="4-aspartylphosphate" evidence="2">
    <location>
        <position position="61"/>
    </location>
</feature>
<dbReference type="PANTHER" id="PTHR44591">
    <property type="entry name" value="STRESS RESPONSE REGULATOR PROTEIN 1"/>
    <property type="match status" value="1"/>
</dbReference>
<dbReference type="OrthoDB" id="86314at2157"/>
<organism evidence="4 5">
    <name type="scientific">Halogeometricum rufum</name>
    <dbReference type="NCBI Taxonomy" id="553469"/>
    <lineage>
        <taxon>Archaea</taxon>
        <taxon>Methanobacteriati</taxon>
        <taxon>Methanobacteriota</taxon>
        <taxon>Stenosarchaea group</taxon>
        <taxon>Halobacteria</taxon>
        <taxon>Halobacteriales</taxon>
        <taxon>Haloferacaceae</taxon>
        <taxon>Halogeometricum</taxon>
    </lineage>
</organism>
<dbReference type="PANTHER" id="PTHR44591:SF3">
    <property type="entry name" value="RESPONSE REGULATORY DOMAIN-CONTAINING PROTEIN"/>
    <property type="match status" value="1"/>
</dbReference>